<protein>
    <submittedName>
        <fullName evidence="1">Uncharacterized protein</fullName>
    </submittedName>
</protein>
<reference evidence="1" key="2">
    <citation type="submission" date="2020-05" db="UniProtKB">
        <authorList>
            <consortium name="EnsemblMetazoa"/>
        </authorList>
    </citation>
    <scope>IDENTIFICATION</scope>
    <source>
        <strain evidence="1">IAEA</strain>
    </source>
</reference>
<sequence length="125" mass="14495">MILVSNVLKKSYFALNSSLHPVRRPSWECSENPGYSDKPLLTDIIVVGGGFAKREVRYMDVMHVTERRLLKILMHGLHGKCCDWKIFTNRRQRHHHNQDQVISNVGTRATLELRSLSRNNNEDLV</sequence>
<proteinExistence type="predicted"/>
<accession>A0A1A9ZY49</accession>
<organism evidence="1 2">
    <name type="scientific">Glossina pallidipes</name>
    <name type="common">Tsetse fly</name>
    <dbReference type="NCBI Taxonomy" id="7398"/>
    <lineage>
        <taxon>Eukaryota</taxon>
        <taxon>Metazoa</taxon>
        <taxon>Ecdysozoa</taxon>
        <taxon>Arthropoda</taxon>
        <taxon>Hexapoda</taxon>
        <taxon>Insecta</taxon>
        <taxon>Pterygota</taxon>
        <taxon>Neoptera</taxon>
        <taxon>Endopterygota</taxon>
        <taxon>Diptera</taxon>
        <taxon>Brachycera</taxon>
        <taxon>Muscomorpha</taxon>
        <taxon>Hippoboscoidea</taxon>
        <taxon>Glossinidae</taxon>
        <taxon>Glossina</taxon>
    </lineage>
</organism>
<reference evidence="2" key="1">
    <citation type="submission" date="2014-03" db="EMBL/GenBank/DDBJ databases">
        <authorList>
            <person name="Aksoy S."/>
            <person name="Warren W."/>
            <person name="Wilson R.K."/>
        </authorList>
    </citation>
    <scope>NUCLEOTIDE SEQUENCE [LARGE SCALE GENOMIC DNA]</scope>
    <source>
        <strain evidence="2">IAEA</strain>
    </source>
</reference>
<dbReference type="Proteomes" id="UP000092445">
    <property type="component" value="Unassembled WGS sequence"/>
</dbReference>
<dbReference type="VEuPathDB" id="VectorBase:GPAI028665"/>
<keyword evidence="2" id="KW-1185">Reference proteome</keyword>
<evidence type="ECO:0000313" key="2">
    <source>
        <dbReference type="Proteomes" id="UP000092445"/>
    </source>
</evidence>
<dbReference type="AlphaFoldDB" id="A0A1A9ZY49"/>
<dbReference type="EnsemblMetazoa" id="GPAI028665-RA">
    <property type="protein sequence ID" value="GPAI028665-PA"/>
    <property type="gene ID" value="GPAI028665"/>
</dbReference>
<evidence type="ECO:0000313" key="1">
    <source>
        <dbReference type="EnsemblMetazoa" id="GPAI028665-PA"/>
    </source>
</evidence>
<name>A0A1A9ZY49_GLOPL</name>